<protein>
    <submittedName>
        <fullName evidence="1">Uncharacterized protein</fullName>
    </submittedName>
</protein>
<reference evidence="1 2" key="1">
    <citation type="submission" date="2014-10" db="EMBL/GenBank/DDBJ databases">
        <title>Pedobacter Kyungheensis.</title>
        <authorList>
            <person name="Anderson B.M."/>
            <person name="Newman J.D."/>
        </authorList>
    </citation>
    <scope>NUCLEOTIDE SEQUENCE [LARGE SCALE GENOMIC DNA]</scope>
    <source>
        <strain evidence="1 2">KACC 16221</strain>
    </source>
</reference>
<gene>
    <name evidence="1" type="ORF">OC25_26390</name>
</gene>
<dbReference type="AlphaFoldDB" id="A0A0C1D316"/>
<proteinExistence type="predicted"/>
<name>A0A0C1D316_9SPHI</name>
<comment type="caution">
    <text evidence="1">The sequence shown here is derived from an EMBL/GenBank/DDBJ whole genome shotgun (WGS) entry which is preliminary data.</text>
</comment>
<organism evidence="1 2">
    <name type="scientific">Pedobacter kyungheensis</name>
    <dbReference type="NCBI Taxonomy" id="1069985"/>
    <lineage>
        <taxon>Bacteria</taxon>
        <taxon>Pseudomonadati</taxon>
        <taxon>Bacteroidota</taxon>
        <taxon>Sphingobacteriia</taxon>
        <taxon>Sphingobacteriales</taxon>
        <taxon>Sphingobacteriaceae</taxon>
        <taxon>Pedobacter</taxon>
    </lineage>
</organism>
<evidence type="ECO:0000313" key="1">
    <source>
        <dbReference type="EMBL" id="KIA88175.1"/>
    </source>
</evidence>
<dbReference type="EMBL" id="JSYN01000055">
    <property type="protein sequence ID" value="KIA88175.1"/>
    <property type="molecule type" value="Genomic_DNA"/>
</dbReference>
<sequence length="98" mass="11011">MDQAKSKGGSVLTEARLCEGEIKQQCIKIPACAGMTSLSVIHASKQEMLRCAQHDNNKKTELYPKRYIPHLPLGFSTPSLRIFVFFKPAKAQFCQNQQ</sequence>
<accession>A0A0C1D316</accession>
<dbReference type="Proteomes" id="UP000031246">
    <property type="component" value="Unassembled WGS sequence"/>
</dbReference>
<evidence type="ECO:0000313" key="2">
    <source>
        <dbReference type="Proteomes" id="UP000031246"/>
    </source>
</evidence>
<keyword evidence="2" id="KW-1185">Reference proteome</keyword>